<dbReference type="InterPro" id="IPR003598">
    <property type="entry name" value="Ig_sub2"/>
</dbReference>
<dbReference type="PROSITE" id="PS50835">
    <property type="entry name" value="IG_LIKE"/>
    <property type="match status" value="10"/>
</dbReference>
<feature type="domain" description="Ig-like" evidence="3">
    <location>
        <begin position="167"/>
        <end position="251"/>
    </location>
</feature>
<dbReference type="CDD" id="cd00096">
    <property type="entry name" value="Ig"/>
    <property type="match status" value="5"/>
</dbReference>
<evidence type="ECO:0000256" key="2">
    <source>
        <dbReference type="ARBA" id="ARBA00023319"/>
    </source>
</evidence>
<dbReference type="Pfam" id="PF13927">
    <property type="entry name" value="Ig_3"/>
    <property type="match status" value="5"/>
</dbReference>
<dbReference type="GO" id="GO:0048468">
    <property type="term" value="P:cell development"/>
    <property type="evidence" value="ECO:0007669"/>
    <property type="project" value="UniProtKB-ARBA"/>
</dbReference>
<feature type="domain" description="Ig-like" evidence="3">
    <location>
        <begin position="816"/>
        <end position="901"/>
    </location>
</feature>
<reference evidence="5" key="1">
    <citation type="submission" date="2022-11" db="UniProtKB">
        <authorList>
            <consortium name="WormBaseParasite"/>
        </authorList>
    </citation>
    <scope>IDENTIFICATION</scope>
</reference>
<dbReference type="FunFam" id="2.60.40.10:FF:000032">
    <property type="entry name" value="palladin isoform X1"/>
    <property type="match status" value="4"/>
</dbReference>
<dbReference type="AlphaFoldDB" id="A0A915J6G6"/>
<keyword evidence="2" id="KW-0393">Immunoglobulin domain</keyword>
<dbReference type="InterPro" id="IPR013783">
    <property type="entry name" value="Ig-like_fold"/>
</dbReference>
<accession>A0A915J6G6</accession>
<dbReference type="SUPFAM" id="SSF48726">
    <property type="entry name" value="Immunoglobulin"/>
    <property type="match status" value="11"/>
</dbReference>
<dbReference type="Proteomes" id="UP000887565">
    <property type="component" value="Unplaced"/>
</dbReference>
<dbReference type="PANTHER" id="PTHR10075:SF14">
    <property type="entry name" value="CELL ADHESION MOLECULE DSCAM2-RELATED"/>
    <property type="match status" value="1"/>
</dbReference>
<dbReference type="WBParaSite" id="nRc.2.0.1.t21730-RA">
    <property type="protein sequence ID" value="nRc.2.0.1.t21730-RA"/>
    <property type="gene ID" value="nRc.2.0.1.g21730"/>
</dbReference>
<dbReference type="InterPro" id="IPR036179">
    <property type="entry name" value="Ig-like_dom_sf"/>
</dbReference>
<evidence type="ECO:0000259" key="3">
    <source>
        <dbReference type="PROSITE" id="PS50835"/>
    </source>
</evidence>
<keyword evidence="1" id="KW-1015">Disulfide bond</keyword>
<feature type="domain" description="Ig-like" evidence="3">
    <location>
        <begin position="1091"/>
        <end position="1182"/>
    </location>
</feature>
<evidence type="ECO:0000256" key="1">
    <source>
        <dbReference type="ARBA" id="ARBA00023157"/>
    </source>
</evidence>
<protein>
    <submittedName>
        <fullName evidence="5">Ig-like domain-containing protein</fullName>
    </submittedName>
</protein>
<dbReference type="SMART" id="SM00408">
    <property type="entry name" value="IGc2"/>
    <property type="match status" value="10"/>
</dbReference>
<feature type="domain" description="Ig-like" evidence="3">
    <location>
        <begin position="446"/>
        <end position="529"/>
    </location>
</feature>
<feature type="domain" description="Ig-like" evidence="3">
    <location>
        <begin position="631"/>
        <end position="716"/>
    </location>
</feature>
<feature type="domain" description="Ig-like" evidence="3">
    <location>
        <begin position="326"/>
        <end position="413"/>
    </location>
</feature>
<keyword evidence="4" id="KW-1185">Reference proteome</keyword>
<dbReference type="Pfam" id="PF00047">
    <property type="entry name" value="ig"/>
    <property type="match status" value="1"/>
</dbReference>
<dbReference type="FunFam" id="2.60.40.10:FF:000503">
    <property type="entry name" value="Hemicentin 1"/>
    <property type="match status" value="1"/>
</dbReference>
<dbReference type="PANTHER" id="PTHR10075">
    <property type="entry name" value="BASIGIN RELATED"/>
    <property type="match status" value="1"/>
</dbReference>
<sequence length="1184" mass="130174">MTGDCGNRSHPGYKAFERIASTSSGQIFHLEKRADVSEVLNYVRVIVQNRKVSLISLDREISGAHVIHIPIDSHLYEFTVSLSGDEPEINLIDPQGQHVSETNGLRTVLNLGNVLVYNVKTPKPGMWTLRTFSKGKHTVRINGIDDKSHEFQRISLTAITGQIAAGPKAFMASKYTGFRDSLLNLTCQVESIVPFTLYWFKGSVQIAGPLFYRSSDSAVWQLANLDPRDNGYYKCMVISSSGNFSVETYVETKEPSPKLIAPKNVTAIFGANAYLHCRAQPSRMMHNGTLRIEKVALDNEGPYVCHVITAGGDATAEVYLSILEPPEVLVEPKSFYFPDRGAFNISCMASGEPKPDVKWYFQSKLIDTSYKHYITYKNELLVRDATRENAGRYECRATSAAGTSSDFSAAQLATLGLEEKGSYVCRAMNRFGSQEVSRQLVITGLAVLAEIQPEEQVIAGRPLRINCAVLVGNPKPILKWFKDDKPLVIGSTVQIENDGSSLIIQSAMPGDEGRYTCQAVNPAGNATISVRASIITPPVFEPAPLILRELIVKEGQTLNLPCNAVAKPKPYVSWTRDRRPLTTSAEYAIQPNGNLFIQQTSVQDSGVYVCKALNLAGEISLEYNVSVQAPPKLVHDQAHHTVVHGKSISIKCQANGMPMPTVRWFLENGITPVPPPFTIVGDGSLFLHRATEKQSGLYICRAENVVGKDERMVRLSVHTRPVVAGSGEKRLLTTRINETVTLSCPAISADPKPSWKWMYENRLVNYSLLQNIRFLGDDALQISRVSAEHSGTYSCTVSNIVGNDTVLFHLKVEEPPKINNNAAEMVTLVKGMKLLLQCQSSGIPPPTISWRRNGLEIIPNGVETIQNDGSLLIHEVNMLHSGSYKCTAKNTAGYDVKEILSAEPPTILPSTKNVYSVVQGQKTSLKCLVKGTPKPMIMWYRKLLPIVTKVEDNIRLSGDELLIDGVKGNHQGLFTCKAINDAGVVTHDILVNVTVPPLIKDPDIVVSESVTLGSPITLYCPIYSTPTPMVKWYLENRLLTAADSRIHFSSDDRRIIIPASTALDGGTYRCVASNSAGEASKNFRIDIAVAPTLDESKLHKRIEVLLNRSAVIKCPIYGNPNPDINWLLNGRFLKSGSLRTGIRISNDKKELIIEQAEIQDEGTYTCVASNTAGTLEVDSSLILL</sequence>
<dbReference type="InterPro" id="IPR007110">
    <property type="entry name" value="Ig-like_dom"/>
</dbReference>
<evidence type="ECO:0000313" key="5">
    <source>
        <dbReference type="WBParaSite" id="nRc.2.0.1.t21730-RA"/>
    </source>
</evidence>
<proteinExistence type="predicted"/>
<dbReference type="Gene3D" id="2.60.40.10">
    <property type="entry name" value="Immunoglobulins"/>
    <property type="match status" value="10"/>
</dbReference>
<organism evidence="4 5">
    <name type="scientific">Romanomermis culicivorax</name>
    <name type="common">Nematode worm</name>
    <dbReference type="NCBI Taxonomy" id="13658"/>
    <lineage>
        <taxon>Eukaryota</taxon>
        <taxon>Metazoa</taxon>
        <taxon>Ecdysozoa</taxon>
        <taxon>Nematoda</taxon>
        <taxon>Enoplea</taxon>
        <taxon>Dorylaimia</taxon>
        <taxon>Mermithida</taxon>
        <taxon>Mermithoidea</taxon>
        <taxon>Mermithidae</taxon>
        <taxon>Romanomermis</taxon>
    </lineage>
</organism>
<dbReference type="InterPro" id="IPR013151">
    <property type="entry name" value="Immunoglobulin_dom"/>
</dbReference>
<feature type="domain" description="Ig-like" evidence="3">
    <location>
        <begin position="721"/>
        <end position="813"/>
    </location>
</feature>
<dbReference type="InterPro" id="IPR056475">
    <property type="entry name" value="GBD_Hemicentin/VWA7"/>
</dbReference>
<dbReference type="Pfam" id="PF23560">
    <property type="entry name" value="GBD_Hemicentin"/>
    <property type="match status" value="1"/>
</dbReference>
<dbReference type="Pfam" id="PF07679">
    <property type="entry name" value="I-set"/>
    <property type="match status" value="4"/>
</dbReference>
<feature type="domain" description="Ig-like" evidence="3">
    <location>
        <begin position="538"/>
        <end position="626"/>
    </location>
</feature>
<name>A0A915J6G6_ROMCU</name>
<dbReference type="SMART" id="SM00409">
    <property type="entry name" value="IG"/>
    <property type="match status" value="11"/>
</dbReference>
<evidence type="ECO:0000313" key="4">
    <source>
        <dbReference type="Proteomes" id="UP000887565"/>
    </source>
</evidence>
<dbReference type="InterPro" id="IPR003599">
    <property type="entry name" value="Ig_sub"/>
</dbReference>
<dbReference type="OMA" id="WNNQGES"/>
<dbReference type="InterPro" id="IPR013098">
    <property type="entry name" value="Ig_I-set"/>
</dbReference>
<feature type="domain" description="Ig-like" evidence="3">
    <location>
        <begin position="905"/>
        <end position="992"/>
    </location>
</feature>
<feature type="domain" description="Ig-like" evidence="3">
    <location>
        <begin position="1002"/>
        <end position="1086"/>
    </location>
</feature>